<evidence type="ECO:0008006" key="7">
    <source>
        <dbReference type="Google" id="ProtNLM"/>
    </source>
</evidence>
<reference evidence="5 6" key="1">
    <citation type="submission" date="2023-01" db="EMBL/GenBank/DDBJ databases">
        <title>Analysis of 21 Apiospora genomes using comparative genomics revels a genus with tremendous synthesis potential of carbohydrate active enzymes and secondary metabolites.</title>
        <authorList>
            <person name="Sorensen T."/>
        </authorList>
    </citation>
    <scope>NUCLEOTIDE SEQUENCE [LARGE SCALE GENOMIC DNA]</scope>
    <source>
        <strain evidence="5 6">CBS 33761</strain>
    </source>
</reference>
<gene>
    <name evidence="5" type="ORF">PG993_006215</name>
</gene>
<dbReference type="InterPro" id="IPR056884">
    <property type="entry name" value="NPHP3-like_N"/>
</dbReference>
<dbReference type="EMBL" id="JAQQWK010000005">
    <property type="protein sequence ID" value="KAK8041692.1"/>
    <property type="molecule type" value="Genomic_DNA"/>
</dbReference>
<evidence type="ECO:0000313" key="6">
    <source>
        <dbReference type="Proteomes" id="UP001444661"/>
    </source>
</evidence>
<proteinExistence type="predicted"/>
<evidence type="ECO:0000256" key="1">
    <source>
        <dbReference type="ARBA" id="ARBA00022737"/>
    </source>
</evidence>
<accession>A0ABR1T5J8</accession>
<evidence type="ECO:0000256" key="2">
    <source>
        <dbReference type="SAM" id="MobiDB-lite"/>
    </source>
</evidence>
<dbReference type="PANTHER" id="PTHR10039:SF5">
    <property type="entry name" value="NACHT DOMAIN-CONTAINING PROTEIN"/>
    <property type="match status" value="1"/>
</dbReference>
<comment type="caution">
    <text evidence="5">The sequence shown here is derived from an EMBL/GenBank/DDBJ whole genome shotgun (WGS) entry which is preliminary data.</text>
</comment>
<protein>
    <recommendedName>
        <fullName evidence="7">NACHT domain-containing protein</fullName>
    </recommendedName>
</protein>
<keyword evidence="1" id="KW-0677">Repeat</keyword>
<keyword evidence="6" id="KW-1185">Reference proteome</keyword>
<feature type="region of interest" description="Disordered" evidence="2">
    <location>
        <begin position="114"/>
        <end position="135"/>
    </location>
</feature>
<feature type="compositionally biased region" description="Polar residues" evidence="2">
    <location>
        <begin position="118"/>
        <end position="135"/>
    </location>
</feature>
<feature type="domain" description="Nephrocystin 3-like N-terminal" evidence="3">
    <location>
        <begin position="353"/>
        <end position="532"/>
    </location>
</feature>
<feature type="domain" description="DUF7791" evidence="4">
    <location>
        <begin position="642"/>
        <end position="783"/>
    </location>
</feature>
<evidence type="ECO:0000259" key="4">
    <source>
        <dbReference type="Pfam" id="PF25053"/>
    </source>
</evidence>
<dbReference type="PANTHER" id="PTHR10039">
    <property type="entry name" value="AMELOGENIN"/>
    <property type="match status" value="1"/>
</dbReference>
<name>A0ABR1T5J8_9PEZI</name>
<sequence length="805" mass="91690">MDALGALSVAGTIITFVDFGGKLLSNTRKIYKSKDGALSSIVDTEVVTSDLLILLQGLRRKLPENRPPPKQQYSLCGGDDDDEALDKICVRCVALAEELTVRLNKLKLSTVPRDGQKTAASSGTASNITTGSSTQWPRRMLRGEGSKAVDLAKALAFRKWESFRKALEAVWSKREIEEMAATLRDLRDEMEFHILVSFRRLLYAVAAQQSDASRQIEQSTRRIIDTFLNSRDSFASQLKAQTEKLVQIQDVLTSKHAETPHVTDGQLGASSSFESMLSDAARSQSALEDRSERKMAVEENLCGLMAENEILGSLSFPSMMIRKESIEPAHTQTFRWIHEDPGPTKEHWHNLVAWLRYGHGIYWVNGKLGSGKSTFIKYVYDHRKTREALESWSKDLPIEIFDFFFWYRGDEDQRSQNGLLRSLLFQLFQRHRDKIEHILPDLWNAYYTRAKVLISRRDISPDLLLLPPKPPNLTTPQLKHAFLELIACLRKLVKICFFIDGLDQCDGDYLEIIELSQELCALPDVKVCISSRPLLVFEQAFRDLPGLRLQDLTKRDIKEYVNSHPYSHRNMKQLAKRHPDETSQLVSDVVHKARGVFLWVKFVTRSLLGGLSDYNRLSDLKKRVSYLPIDLEELYRHILDGVDPFYRQQMSQIFQTFRTGHNGSPGRVTLLDLSWADDEDDLLVEAAPIQPYTNKEIEERCEIMGARLKSICGGLLETTSNRFTSLRPDSCVVYLHHTVSDWLAEPDVWEDIVSITAGTGFSPNLALLKSQIMRLKTWNPTYDGRFDLGMVIGALNYAREAERDL</sequence>
<dbReference type="InterPro" id="IPR027417">
    <property type="entry name" value="P-loop_NTPase"/>
</dbReference>
<evidence type="ECO:0000313" key="5">
    <source>
        <dbReference type="EMBL" id="KAK8041692.1"/>
    </source>
</evidence>
<organism evidence="5 6">
    <name type="scientific">Apiospora rasikravindrae</name>
    <dbReference type="NCBI Taxonomy" id="990691"/>
    <lineage>
        <taxon>Eukaryota</taxon>
        <taxon>Fungi</taxon>
        <taxon>Dikarya</taxon>
        <taxon>Ascomycota</taxon>
        <taxon>Pezizomycotina</taxon>
        <taxon>Sordariomycetes</taxon>
        <taxon>Xylariomycetidae</taxon>
        <taxon>Amphisphaeriales</taxon>
        <taxon>Apiosporaceae</taxon>
        <taxon>Apiospora</taxon>
    </lineage>
</organism>
<dbReference type="Proteomes" id="UP001444661">
    <property type="component" value="Unassembled WGS sequence"/>
</dbReference>
<dbReference type="SUPFAM" id="SSF52540">
    <property type="entry name" value="P-loop containing nucleoside triphosphate hydrolases"/>
    <property type="match status" value="1"/>
</dbReference>
<dbReference type="Pfam" id="PF24883">
    <property type="entry name" value="NPHP3_N"/>
    <property type="match status" value="1"/>
</dbReference>
<dbReference type="InterPro" id="IPR056693">
    <property type="entry name" value="DUF7791"/>
</dbReference>
<dbReference type="Pfam" id="PF25053">
    <property type="entry name" value="DUF7791"/>
    <property type="match status" value="1"/>
</dbReference>
<evidence type="ECO:0000259" key="3">
    <source>
        <dbReference type="Pfam" id="PF24883"/>
    </source>
</evidence>